<dbReference type="AlphaFoldDB" id="A0AB33BR21"/>
<keyword evidence="2" id="KW-1185">Reference proteome</keyword>
<accession>A0AB33BR21</accession>
<evidence type="ECO:0000313" key="1">
    <source>
        <dbReference type="EMBL" id="ARI82710.1"/>
    </source>
</evidence>
<proteinExistence type="predicted"/>
<dbReference type="Proteomes" id="UP000192439">
    <property type="component" value="Chromosome"/>
</dbReference>
<organism evidence="1 2">
    <name type="scientific">Microcystis aeruginosa PCC 7806SL</name>
    <dbReference type="NCBI Taxonomy" id="1903187"/>
    <lineage>
        <taxon>Bacteria</taxon>
        <taxon>Bacillati</taxon>
        <taxon>Cyanobacteriota</taxon>
        <taxon>Cyanophyceae</taxon>
        <taxon>Oscillatoriophycideae</taxon>
        <taxon>Chroococcales</taxon>
        <taxon>Microcystaceae</taxon>
        <taxon>Microcystis</taxon>
    </lineage>
</organism>
<evidence type="ECO:0000313" key="2">
    <source>
        <dbReference type="Proteomes" id="UP000192439"/>
    </source>
</evidence>
<name>A0AB33BR21_MICA7</name>
<gene>
    <name evidence="1" type="ORF">BH695_3431</name>
</gene>
<reference evidence="1 2" key="1">
    <citation type="journal article" date="2018" name="Harmful Algae">
        <title>The highly heterogeneous methylated genomes and diverse restriction-modification systems of bloom-forming Microcystis.</title>
        <authorList>
            <person name="Zhao L."/>
            <person name="Song Y."/>
            <person name="Li L."/>
            <person name="Gan N."/>
            <person name="Brand J.J."/>
            <person name="Song L."/>
        </authorList>
    </citation>
    <scope>NUCLEOTIDE SEQUENCE [LARGE SCALE GENOMIC DNA]</scope>
    <source>
        <strain evidence="1 2">PCC 7806SL</strain>
    </source>
</reference>
<protein>
    <submittedName>
        <fullName evidence="1">Uncharacterized protein</fullName>
    </submittedName>
</protein>
<dbReference type="EMBL" id="CP020771">
    <property type="protein sequence ID" value="ARI82710.1"/>
    <property type="molecule type" value="Genomic_DNA"/>
</dbReference>
<sequence>MDLVAANLAIIKKYSSQVGLFSSELITVSYQARKSEKEGVISDSLSLDDL</sequence>